<keyword evidence="1" id="KW-0732">Signal</keyword>
<evidence type="ECO:0000256" key="1">
    <source>
        <dbReference type="SAM" id="SignalP"/>
    </source>
</evidence>
<feature type="chain" id="PRO_5014299011" evidence="1">
    <location>
        <begin position="24"/>
        <end position="180"/>
    </location>
</feature>
<dbReference type="InParanoid" id="B4MFH5"/>
<reference evidence="2 5" key="1">
    <citation type="journal article" date="2007" name="Nature">
        <title>Evolution of genes and genomes on the Drosophila phylogeny.</title>
        <authorList>
            <consortium name="Drosophila 12 Genomes Consortium"/>
            <person name="Clark A.G."/>
            <person name="Eisen M.B."/>
            <person name="Smith D.R."/>
            <person name="Bergman C.M."/>
            <person name="Oliver B."/>
            <person name="Markow T.A."/>
            <person name="Kaufman T.C."/>
            <person name="Kellis M."/>
            <person name="Gelbart W."/>
            <person name="Iyer V.N."/>
            <person name="Pollard D.A."/>
            <person name="Sackton T.B."/>
            <person name="Larracuente A.M."/>
            <person name="Singh N.D."/>
            <person name="Abad J.P."/>
            <person name="Abt D.N."/>
            <person name="Adryan B."/>
            <person name="Aguade M."/>
            <person name="Akashi H."/>
            <person name="Anderson W.W."/>
            <person name="Aquadro C.F."/>
            <person name="Ardell D.H."/>
            <person name="Arguello R."/>
            <person name="Artieri C.G."/>
            <person name="Barbash D.A."/>
            <person name="Barker D."/>
            <person name="Barsanti P."/>
            <person name="Batterham P."/>
            <person name="Batzoglou S."/>
            <person name="Begun D."/>
            <person name="Bhutkar A."/>
            <person name="Blanco E."/>
            <person name="Bosak S.A."/>
            <person name="Bradley R.K."/>
            <person name="Brand A.D."/>
            <person name="Brent M.R."/>
            <person name="Brooks A.N."/>
            <person name="Brown R.H."/>
            <person name="Butlin R.K."/>
            <person name="Caggese C."/>
            <person name="Calvi B.R."/>
            <person name="Bernardo de Carvalho A."/>
            <person name="Caspi A."/>
            <person name="Castrezana S."/>
            <person name="Celniker S.E."/>
            <person name="Chang J.L."/>
            <person name="Chapple C."/>
            <person name="Chatterji S."/>
            <person name="Chinwalla A."/>
            <person name="Civetta A."/>
            <person name="Clifton S.W."/>
            <person name="Comeron J.M."/>
            <person name="Costello J.C."/>
            <person name="Coyne J.A."/>
            <person name="Daub J."/>
            <person name="David R.G."/>
            <person name="Delcher A.L."/>
            <person name="Delehaunty K."/>
            <person name="Do C.B."/>
            <person name="Ebling H."/>
            <person name="Edwards K."/>
            <person name="Eickbush T."/>
            <person name="Evans J.D."/>
            <person name="Filipski A."/>
            <person name="Findeiss S."/>
            <person name="Freyhult E."/>
            <person name="Fulton L."/>
            <person name="Fulton R."/>
            <person name="Garcia A.C."/>
            <person name="Gardiner A."/>
            <person name="Garfield D.A."/>
            <person name="Garvin B.E."/>
            <person name="Gibson G."/>
            <person name="Gilbert D."/>
            <person name="Gnerre S."/>
            <person name="Godfrey J."/>
            <person name="Good R."/>
            <person name="Gotea V."/>
            <person name="Gravely B."/>
            <person name="Greenberg A.J."/>
            <person name="Griffiths-Jones S."/>
            <person name="Gross S."/>
            <person name="Guigo R."/>
            <person name="Gustafson E.A."/>
            <person name="Haerty W."/>
            <person name="Hahn M.W."/>
            <person name="Halligan D.L."/>
            <person name="Halpern A.L."/>
            <person name="Halter G.M."/>
            <person name="Han M.V."/>
            <person name="Heger A."/>
            <person name="Hillier L."/>
            <person name="Hinrichs A.S."/>
            <person name="Holmes I."/>
            <person name="Hoskins R.A."/>
            <person name="Hubisz M.J."/>
            <person name="Hultmark D."/>
            <person name="Huntley M.A."/>
            <person name="Jaffe D.B."/>
            <person name="Jagadeeshan S."/>
            <person name="Jeck W.R."/>
            <person name="Johnson J."/>
            <person name="Jones C.D."/>
            <person name="Jordan W.C."/>
            <person name="Karpen G.H."/>
            <person name="Kataoka E."/>
            <person name="Keightley P.D."/>
            <person name="Kheradpour P."/>
            <person name="Kirkness E.F."/>
            <person name="Koerich L.B."/>
            <person name="Kristiansen K."/>
            <person name="Kudrna D."/>
            <person name="Kulathinal R.J."/>
            <person name="Kumar S."/>
            <person name="Kwok R."/>
            <person name="Lander E."/>
            <person name="Langley C.H."/>
            <person name="Lapoint R."/>
            <person name="Lazzaro B.P."/>
            <person name="Lee S.J."/>
            <person name="Levesque L."/>
            <person name="Li R."/>
            <person name="Lin C.F."/>
            <person name="Lin M.F."/>
            <person name="Lindblad-Toh K."/>
            <person name="Llopart A."/>
            <person name="Long M."/>
            <person name="Low L."/>
            <person name="Lozovsky E."/>
            <person name="Lu J."/>
            <person name="Luo M."/>
            <person name="Machado C.A."/>
            <person name="Makalowski W."/>
            <person name="Marzo M."/>
            <person name="Matsuda M."/>
            <person name="Matzkin L."/>
            <person name="McAllister B."/>
            <person name="McBride C.S."/>
            <person name="McKernan B."/>
            <person name="McKernan K."/>
            <person name="Mendez-Lago M."/>
            <person name="Minx P."/>
            <person name="Mollenhauer M.U."/>
            <person name="Montooth K."/>
            <person name="Mount S.M."/>
            <person name="Mu X."/>
            <person name="Myers E."/>
            <person name="Negre B."/>
            <person name="Newfeld S."/>
            <person name="Nielsen R."/>
            <person name="Noor M.A."/>
            <person name="O'Grady P."/>
            <person name="Pachter L."/>
            <person name="Papaceit M."/>
            <person name="Parisi M.J."/>
            <person name="Parisi M."/>
            <person name="Parts L."/>
            <person name="Pedersen J.S."/>
            <person name="Pesole G."/>
            <person name="Phillippy A.M."/>
            <person name="Ponting C.P."/>
            <person name="Pop M."/>
            <person name="Porcelli D."/>
            <person name="Powell J.R."/>
            <person name="Prohaska S."/>
            <person name="Pruitt K."/>
            <person name="Puig M."/>
            <person name="Quesneville H."/>
            <person name="Ram K.R."/>
            <person name="Rand D."/>
            <person name="Rasmussen M.D."/>
            <person name="Reed L.K."/>
            <person name="Reenan R."/>
            <person name="Reily A."/>
            <person name="Remington K.A."/>
            <person name="Rieger T.T."/>
            <person name="Ritchie M.G."/>
            <person name="Robin C."/>
            <person name="Rogers Y.H."/>
            <person name="Rohde C."/>
            <person name="Rozas J."/>
            <person name="Rubenfield M.J."/>
            <person name="Ruiz A."/>
            <person name="Russo S."/>
            <person name="Salzberg S.L."/>
            <person name="Sanchez-Gracia A."/>
            <person name="Saranga D.J."/>
            <person name="Sato H."/>
            <person name="Schaeffer S.W."/>
            <person name="Schatz M.C."/>
            <person name="Schlenke T."/>
            <person name="Schwartz R."/>
            <person name="Segarra C."/>
            <person name="Singh R.S."/>
            <person name="Sirot L."/>
            <person name="Sirota M."/>
            <person name="Sisneros N.B."/>
            <person name="Smith C.D."/>
            <person name="Smith T.F."/>
            <person name="Spieth J."/>
            <person name="Stage D.E."/>
            <person name="Stark A."/>
            <person name="Stephan W."/>
            <person name="Strausberg R.L."/>
            <person name="Strempel S."/>
            <person name="Sturgill D."/>
            <person name="Sutton G."/>
            <person name="Sutton G.G."/>
            <person name="Tao W."/>
            <person name="Teichmann S."/>
            <person name="Tobari Y.N."/>
            <person name="Tomimura Y."/>
            <person name="Tsolas J.M."/>
            <person name="Valente V.L."/>
            <person name="Venter E."/>
            <person name="Venter J.C."/>
            <person name="Vicario S."/>
            <person name="Vieira F.G."/>
            <person name="Vilella A.J."/>
            <person name="Villasante A."/>
            <person name="Walenz B."/>
            <person name="Wang J."/>
            <person name="Wasserman M."/>
            <person name="Watts T."/>
            <person name="Wilson D."/>
            <person name="Wilson R.K."/>
            <person name="Wing R.A."/>
            <person name="Wolfner M.F."/>
            <person name="Wong A."/>
            <person name="Wong G.K."/>
            <person name="Wu C.I."/>
            <person name="Wu G."/>
            <person name="Yamamoto D."/>
            <person name="Yang H.P."/>
            <person name="Yang S.P."/>
            <person name="Yorke J.A."/>
            <person name="Yoshida K."/>
            <person name="Zdobnov E."/>
            <person name="Zhang P."/>
            <person name="Zhang Y."/>
            <person name="Zimin A.V."/>
            <person name="Baldwin J."/>
            <person name="Abdouelleil A."/>
            <person name="Abdulkadir J."/>
            <person name="Abebe A."/>
            <person name="Abera B."/>
            <person name="Abreu J."/>
            <person name="Acer S.C."/>
            <person name="Aftuck L."/>
            <person name="Alexander A."/>
            <person name="An P."/>
            <person name="Anderson E."/>
            <person name="Anderson S."/>
            <person name="Arachi H."/>
            <person name="Azer M."/>
            <person name="Bachantsang P."/>
            <person name="Barry A."/>
            <person name="Bayul T."/>
            <person name="Berlin A."/>
            <person name="Bessette D."/>
            <person name="Bloom T."/>
            <person name="Blye J."/>
            <person name="Boguslavskiy L."/>
            <person name="Bonnet C."/>
            <person name="Boukhgalter B."/>
            <person name="Bourzgui I."/>
            <person name="Brown A."/>
            <person name="Cahill P."/>
            <person name="Channer S."/>
            <person name="Cheshatsang Y."/>
            <person name="Chuda L."/>
            <person name="Citroen M."/>
            <person name="Collymore A."/>
            <person name="Cooke P."/>
            <person name="Costello M."/>
            <person name="D'Aco K."/>
            <person name="Daza R."/>
            <person name="De Haan G."/>
            <person name="DeGray S."/>
            <person name="DeMaso C."/>
            <person name="Dhargay N."/>
            <person name="Dooley K."/>
            <person name="Dooley E."/>
            <person name="Doricent M."/>
            <person name="Dorje P."/>
            <person name="Dorjee K."/>
            <person name="Dupes A."/>
            <person name="Elong R."/>
            <person name="Falk J."/>
            <person name="Farina A."/>
            <person name="Faro S."/>
            <person name="Ferguson D."/>
            <person name="Fisher S."/>
            <person name="Foley C.D."/>
            <person name="Franke A."/>
            <person name="Friedrich D."/>
            <person name="Gadbois L."/>
            <person name="Gearin G."/>
            <person name="Gearin C.R."/>
            <person name="Giannoukos G."/>
            <person name="Goode T."/>
            <person name="Graham J."/>
            <person name="Grandbois E."/>
            <person name="Grewal S."/>
            <person name="Gyaltsen K."/>
            <person name="Hafez N."/>
            <person name="Hagos B."/>
            <person name="Hall J."/>
            <person name="Henson C."/>
            <person name="Hollinger A."/>
            <person name="Honan T."/>
            <person name="Huard M.D."/>
            <person name="Hughes L."/>
            <person name="Hurhula B."/>
            <person name="Husby M.E."/>
            <person name="Kamat A."/>
            <person name="Kanga B."/>
            <person name="Kashin S."/>
            <person name="Khazanovich D."/>
            <person name="Kisner P."/>
            <person name="Lance K."/>
            <person name="Lara M."/>
            <person name="Lee W."/>
            <person name="Lennon N."/>
            <person name="Letendre F."/>
            <person name="LeVine R."/>
            <person name="Lipovsky A."/>
            <person name="Liu X."/>
            <person name="Liu J."/>
            <person name="Liu S."/>
            <person name="Lokyitsang T."/>
            <person name="Lokyitsang Y."/>
            <person name="Lubonja R."/>
            <person name="Lui A."/>
            <person name="MacDonald P."/>
            <person name="Magnisalis V."/>
            <person name="Maru K."/>
            <person name="Matthews C."/>
            <person name="McCusker W."/>
            <person name="McDonough S."/>
            <person name="Mehta T."/>
            <person name="Meldrim J."/>
            <person name="Meneus L."/>
            <person name="Mihai O."/>
            <person name="Mihalev A."/>
            <person name="Mihova T."/>
            <person name="Mittelman R."/>
            <person name="Mlenga V."/>
            <person name="Montmayeur A."/>
            <person name="Mulrain L."/>
            <person name="Navidi A."/>
            <person name="Naylor J."/>
            <person name="Negash T."/>
            <person name="Nguyen T."/>
            <person name="Nguyen N."/>
            <person name="Nicol R."/>
            <person name="Norbu C."/>
            <person name="Norbu N."/>
            <person name="Novod N."/>
            <person name="O'Neill B."/>
            <person name="Osman S."/>
            <person name="Markiewicz E."/>
            <person name="Oyono O.L."/>
            <person name="Patti C."/>
            <person name="Phunkhang P."/>
            <person name="Pierre F."/>
            <person name="Priest M."/>
            <person name="Raghuraman S."/>
            <person name="Rege F."/>
            <person name="Reyes R."/>
            <person name="Rise C."/>
            <person name="Rogov P."/>
            <person name="Ross K."/>
            <person name="Ryan E."/>
            <person name="Settipalli S."/>
            <person name="Shea T."/>
            <person name="Sherpa N."/>
            <person name="Shi L."/>
            <person name="Shih D."/>
            <person name="Sparrow T."/>
            <person name="Spaulding J."/>
            <person name="Stalker J."/>
            <person name="Stange-Thomann N."/>
            <person name="Stavropoulos S."/>
            <person name="Stone C."/>
            <person name="Strader C."/>
            <person name="Tesfaye S."/>
            <person name="Thomson T."/>
            <person name="Thoulutsang Y."/>
            <person name="Thoulutsang D."/>
            <person name="Topham K."/>
            <person name="Topping I."/>
            <person name="Tsamla T."/>
            <person name="Vassiliev H."/>
            <person name="Vo A."/>
            <person name="Wangchuk T."/>
            <person name="Wangdi T."/>
            <person name="Weiand M."/>
            <person name="Wilkinson J."/>
            <person name="Wilson A."/>
            <person name="Yadav S."/>
            <person name="Young G."/>
            <person name="Yu Q."/>
            <person name="Zembek L."/>
            <person name="Zhong D."/>
            <person name="Zimmer A."/>
            <person name="Zwirko Z."/>
            <person name="Jaffe D.B."/>
            <person name="Alvarez P."/>
            <person name="Brockman W."/>
            <person name="Butler J."/>
            <person name="Chin C."/>
            <person name="Gnerre S."/>
            <person name="Grabherr M."/>
            <person name="Kleber M."/>
            <person name="Mauceli E."/>
            <person name="MacCallum I."/>
        </authorList>
    </citation>
    <scope>NUCLEOTIDE SEQUENCE [LARGE SCALE GENOMIC DNA]</scope>
    <source>
        <strain evidence="2">TSC#15010-1051.87</strain>
        <strain evidence="5">Tucson 15010-1051.87</strain>
    </source>
</reference>
<evidence type="ECO:0000313" key="4">
    <source>
        <dbReference type="EMBL" id="KRF77628.1"/>
    </source>
</evidence>
<dbReference type="OMA" id="KHTVPSH"/>
<proteinExistence type="predicted"/>
<dbReference type="AlphaFoldDB" id="B4MFH5"/>
<name>B4MFH5_DROVI</name>
<evidence type="ECO:0000313" key="2">
    <source>
        <dbReference type="EMBL" id="EDW57146.1"/>
    </source>
</evidence>
<evidence type="ECO:0000313" key="3">
    <source>
        <dbReference type="EMBL" id="KRF77627.1"/>
    </source>
</evidence>
<dbReference type="Proteomes" id="UP000008792">
    <property type="component" value="Unassembled WGS sequence"/>
</dbReference>
<dbReference type="PANTHER" id="PTHR20898">
    <property type="entry name" value="DAEDALUS ON 3-RELATED-RELATED"/>
    <property type="match status" value="1"/>
</dbReference>
<evidence type="ECO:0000313" key="5">
    <source>
        <dbReference type="Proteomes" id="UP000008792"/>
    </source>
</evidence>
<organism evidence="2 5">
    <name type="scientific">Drosophila virilis</name>
    <name type="common">Fruit fly</name>
    <dbReference type="NCBI Taxonomy" id="7244"/>
    <lineage>
        <taxon>Eukaryota</taxon>
        <taxon>Metazoa</taxon>
        <taxon>Ecdysozoa</taxon>
        <taxon>Arthropoda</taxon>
        <taxon>Hexapoda</taxon>
        <taxon>Insecta</taxon>
        <taxon>Pterygota</taxon>
        <taxon>Neoptera</taxon>
        <taxon>Endopterygota</taxon>
        <taxon>Diptera</taxon>
        <taxon>Brachycera</taxon>
        <taxon>Muscomorpha</taxon>
        <taxon>Ephydroidea</taxon>
        <taxon>Drosophilidae</taxon>
        <taxon>Drosophila</taxon>
    </lineage>
</organism>
<keyword evidence="5" id="KW-1185">Reference proteome</keyword>
<dbReference type="HOGENOM" id="CLU_116900_0_1_1"/>
<dbReference type="EMBL" id="CH940667">
    <property type="protein sequence ID" value="KRF77628.1"/>
    <property type="molecule type" value="Genomic_DNA"/>
</dbReference>
<dbReference type="InterPro" id="IPR010512">
    <property type="entry name" value="DUF1091"/>
</dbReference>
<dbReference type="Pfam" id="PF06477">
    <property type="entry name" value="DUF1091"/>
    <property type="match status" value="1"/>
</dbReference>
<dbReference type="SMART" id="SM00697">
    <property type="entry name" value="DM8"/>
    <property type="match status" value="1"/>
</dbReference>
<dbReference type="EMBL" id="CH940667">
    <property type="protein sequence ID" value="EDW57146.1"/>
    <property type="molecule type" value="Genomic_DNA"/>
</dbReference>
<gene>
    <name evidence="2" type="primary">Dvir\GJ15033</name>
    <name evidence="2" type="ORF">Dvir_GJ15033</name>
</gene>
<accession>B4MFH5</accession>
<feature type="signal peptide" evidence="1">
    <location>
        <begin position="1"/>
        <end position="23"/>
    </location>
</feature>
<reference evidence="2" key="2">
    <citation type="journal article" date="2008" name="Bioinformatics">
        <title>Assembly reconciliation.</title>
        <authorList>
            <person name="Zimin A.V."/>
            <person name="Smith D.R."/>
            <person name="Sutton G."/>
            <person name="Yorke J.A."/>
        </authorList>
    </citation>
    <scope>NUCLEOTIDE SEQUENCE</scope>
    <source>
        <strain evidence="2">TSC#15010-1051.87</strain>
    </source>
</reference>
<dbReference type="eggNOG" id="ENOG502TBF4">
    <property type="taxonomic scope" value="Eukaryota"/>
</dbReference>
<dbReference type="OrthoDB" id="7817040at2759"/>
<sequence>MEVNKLISLWLLWLSIVIGLVEGKFKSLSCSSFDQQLGNFSRCDIKALSRTRNTIDITYDVFGSFNSANVQIAFFKRANGWRPFLYDFTISVCKFLRRPYHIIAIIAFEYLKPFTNLNHTCPYKPGTSVTIRNFDLNVDALRSRFPFENGEYAVSVSFLIKNNLKLSINGSIYHFNYREP</sequence>
<protein>
    <submittedName>
        <fullName evidence="2">Uncharacterized protein, isoform A</fullName>
    </submittedName>
    <submittedName>
        <fullName evidence="3">Uncharacterized protein, isoform B</fullName>
    </submittedName>
    <submittedName>
        <fullName evidence="4">Uncharacterized protein, isoform C</fullName>
    </submittedName>
</protein>
<dbReference type="EMBL" id="CH940667">
    <property type="protein sequence ID" value="KRF77627.1"/>
    <property type="molecule type" value="Genomic_DNA"/>
</dbReference>
<reference evidence="2" key="3">
    <citation type="submission" date="2008-06" db="EMBL/GenBank/DDBJ databases">
        <authorList>
            <consortium name="FlyBase"/>
        </authorList>
    </citation>
    <scope>NUCLEOTIDE SEQUENCE</scope>
    <source>
        <strain evidence="2">TSC#15010-1051.87</strain>
    </source>
</reference>
<dbReference type="PANTHER" id="PTHR20898:SF0">
    <property type="entry name" value="DAEDALUS ON 3-RELATED"/>
    <property type="match status" value="1"/>
</dbReference>